<evidence type="ECO:0000313" key="1">
    <source>
        <dbReference type="EnsemblMetazoa" id="GPPI050604-PA"/>
    </source>
</evidence>
<evidence type="ECO:0000313" key="2">
    <source>
        <dbReference type="Proteomes" id="UP000092460"/>
    </source>
</evidence>
<protein>
    <submittedName>
        <fullName evidence="1">Uncharacterized protein</fullName>
    </submittedName>
</protein>
<keyword evidence="2" id="KW-1185">Reference proteome</keyword>
<dbReference type="Proteomes" id="UP000092460">
    <property type="component" value="Unassembled WGS sequence"/>
</dbReference>
<dbReference type="VEuPathDB" id="VectorBase:GPPI050604"/>
<dbReference type="AlphaFoldDB" id="A0A1B0C6P6"/>
<sequence>MVHCVYAIDQLTSVTKLSVMSGLNDRNQGQNLTWYGVPDSKAPSSYRGNLVLNSCPGLYDPGTASSKSLQANNFGSMAPNKPKTRIVSRRMDRLCSVPTPRLSGEPASPNISNRIANSSSAHISISSDPPLTSAKSPIARRTFSTTPGFDSGSLSFGTKILRIGFIVINKALKDSGCANSASNVSSNERRMRTLTLQSMSVMATISKRSMTCDTVSIKVAEFSMVSAVRTASFNKCVQVPKVRRANTMVGTSCGKFIELSIGELTGNIPA</sequence>
<dbReference type="EMBL" id="JXJN01026847">
    <property type="status" value="NOT_ANNOTATED_CDS"/>
    <property type="molecule type" value="Genomic_DNA"/>
</dbReference>
<organism evidence="1 2">
    <name type="scientific">Glossina palpalis gambiensis</name>
    <dbReference type="NCBI Taxonomy" id="67801"/>
    <lineage>
        <taxon>Eukaryota</taxon>
        <taxon>Metazoa</taxon>
        <taxon>Ecdysozoa</taxon>
        <taxon>Arthropoda</taxon>
        <taxon>Hexapoda</taxon>
        <taxon>Insecta</taxon>
        <taxon>Pterygota</taxon>
        <taxon>Neoptera</taxon>
        <taxon>Endopterygota</taxon>
        <taxon>Diptera</taxon>
        <taxon>Brachycera</taxon>
        <taxon>Muscomorpha</taxon>
        <taxon>Hippoboscoidea</taxon>
        <taxon>Glossinidae</taxon>
        <taxon>Glossina</taxon>
    </lineage>
</organism>
<dbReference type="EMBL" id="JXJN01026846">
    <property type="status" value="NOT_ANNOTATED_CDS"/>
    <property type="molecule type" value="Genomic_DNA"/>
</dbReference>
<dbReference type="EnsemblMetazoa" id="GPPI050604-RA">
    <property type="protein sequence ID" value="GPPI050604-PA"/>
    <property type="gene ID" value="GPPI050604"/>
</dbReference>
<accession>A0A1B0C6P6</accession>
<name>A0A1B0C6P6_9MUSC</name>
<reference evidence="1" key="2">
    <citation type="submission" date="2020-05" db="UniProtKB">
        <authorList>
            <consortium name="EnsemblMetazoa"/>
        </authorList>
    </citation>
    <scope>IDENTIFICATION</scope>
    <source>
        <strain evidence="1">IAEA</strain>
    </source>
</reference>
<proteinExistence type="predicted"/>
<reference evidence="2" key="1">
    <citation type="submission" date="2015-01" db="EMBL/GenBank/DDBJ databases">
        <authorList>
            <person name="Aksoy S."/>
            <person name="Warren W."/>
            <person name="Wilson R.K."/>
        </authorList>
    </citation>
    <scope>NUCLEOTIDE SEQUENCE [LARGE SCALE GENOMIC DNA]</scope>
    <source>
        <strain evidence="2">IAEA</strain>
    </source>
</reference>